<gene>
    <name evidence="1" type="ORF">VCHENC02_2432B</name>
</gene>
<reference evidence="1 2" key="1">
    <citation type="submission" date="2012-10" db="EMBL/GenBank/DDBJ databases">
        <title>Genome sequence of Vibrio Cholerae HENC-02.</title>
        <authorList>
            <person name="Eppinger M."/>
            <person name="Hasan N.A."/>
            <person name="Sengamalay N."/>
            <person name="Hine E."/>
            <person name="Su Q."/>
            <person name="Daugherty S.C."/>
            <person name="Young S."/>
            <person name="Sadzewicz L."/>
            <person name="Tallon L."/>
            <person name="Cebula T.A."/>
            <person name="Ravel J."/>
            <person name="Colwell R.R."/>
        </authorList>
    </citation>
    <scope>NUCLEOTIDE SEQUENCE [LARGE SCALE GENOMIC DNA]</scope>
    <source>
        <strain evidence="1 2">HENC-02</strain>
    </source>
</reference>
<dbReference type="Proteomes" id="UP000008367">
    <property type="component" value="Unassembled WGS sequence"/>
</dbReference>
<evidence type="ECO:0000313" key="2">
    <source>
        <dbReference type="Proteomes" id="UP000008367"/>
    </source>
</evidence>
<dbReference type="EMBL" id="AJSR01000942">
    <property type="protein sequence ID" value="EKM31974.1"/>
    <property type="molecule type" value="Genomic_DNA"/>
</dbReference>
<organism evidence="1 2">
    <name type="scientific">Vibrio harveyi</name>
    <name type="common">Beneckea harveyi</name>
    <dbReference type="NCBI Taxonomy" id="669"/>
    <lineage>
        <taxon>Bacteria</taxon>
        <taxon>Pseudomonadati</taxon>
        <taxon>Pseudomonadota</taxon>
        <taxon>Gammaproteobacteria</taxon>
        <taxon>Vibrionales</taxon>
        <taxon>Vibrionaceae</taxon>
        <taxon>Vibrio</taxon>
    </lineage>
</organism>
<comment type="caution">
    <text evidence="1">The sequence shown here is derived from an EMBL/GenBank/DDBJ whole genome shotgun (WGS) entry which is preliminary data.</text>
</comment>
<accession>A0A454CZZ3</accession>
<sequence length="15" mass="1734">SRLSKLEDHCVAFQT</sequence>
<protein>
    <submittedName>
        <fullName evidence="1">Uncharacterized protein</fullName>
    </submittedName>
</protein>
<proteinExistence type="predicted"/>
<evidence type="ECO:0000313" key="1">
    <source>
        <dbReference type="EMBL" id="EKM31974.1"/>
    </source>
</evidence>
<name>A0A454CZZ3_VIBHA</name>
<feature type="non-terminal residue" evidence="1">
    <location>
        <position position="1"/>
    </location>
</feature>